<proteinExistence type="predicted"/>
<evidence type="ECO:0000313" key="1">
    <source>
        <dbReference type="EMBL" id="KAK2720799.1"/>
    </source>
</evidence>
<reference evidence="1" key="1">
    <citation type="submission" date="2023-07" db="EMBL/GenBank/DDBJ databases">
        <title>Chromosome-level genome assembly of Artemia franciscana.</title>
        <authorList>
            <person name="Jo E."/>
        </authorList>
    </citation>
    <scope>NUCLEOTIDE SEQUENCE</scope>
    <source>
        <tissue evidence="1">Whole body</tissue>
    </source>
</reference>
<keyword evidence="2" id="KW-1185">Reference proteome</keyword>
<protein>
    <submittedName>
        <fullName evidence="1">Uncharacterized protein</fullName>
    </submittedName>
</protein>
<comment type="caution">
    <text evidence="1">The sequence shown here is derived from an EMBL/GenBank/DDBJ whole genome shotgun (WGS) entry which is preliminary data.</text>
</comment>
<dbReference type="AlphaFoldDB" id="A0AA88I3D2"/>
<organism evidence="1 2">
    <name type="scientific">Artemia franciscana</name>
    <name type="common">Brine shrimp</name>
    <name type="synonym">Artemia sanfranciscana</name>
    <dbReference type="NCBI Taxonomy" id="6661"/>
    <lineage>
        <taxon>Eukaryota</taxon>
        <taxon>Metazoa</taxon>
        <taxon>Ecdysozoa</taxon>
        <taxon>Arthropoda</taxon>
        <taxon>Crustacea</taxon>
        <taxon>Branchiopoda</taxon>
        <taxon>Anostraca</taxon>
        <taxon>Artemiidae</taxon>
        <taxon>Artemia</taxon>
    </lineage>
</organism>
<dbReference type="EMBL" id="JAVRJZ010000007">
    <property type="protein sequence ID" value="KAK2720799.1"/>
    <property type="molecule type" value="Genomic_DNA"/>
</dbReference>
<accession>A0AA88I3D2</accession>
<sequence>MMIEKFGVLDKIKNIKLAAKIIEKYFPDEEEEDENILLNHVAPRVGPQGFIFDTREWESVNYRYEKRHGYPHGYKF</sequence>
<dbReference type="Proteomes" id="UP001187531">
    <property type="component" value="Unassembled WGS sequence"/>
</dbReference>
<evidence type="ECO:0000313" key="2">
    <source>
        <dbReference type="Proteomes" id="UP001187531"/>
    </source>
</evidence>
<gene>
    <name evidence="1" type="ORF">QYM36_004613</name>
</gene>
<name>A0AA88I3D2_ARTSF</name>